<dbReference type="EMBL" id="MECQ01000001">
    <property type="protein sequence ID" value="ODV54543.1"/>
    <property type="molecule type" value="Genomic_DNA"/>
</dbReference>
<keyword evidence="4 5" id="KW-0472">Membrane</keyword>
<proteinExistence type="predicted"/>
<reference evidence="7 8" key="1">
    <citation type="submission" date="2016-09" db="EMBL/GenBank/DDBJ databases">
        <title>Draft genome sequence of the soil isolate, Lysinibacillus fusiformis M5, a potential hypoxanthine producer.</title>
        <authorList>
            <person name="Gallegos-Monterrosa R."/>
            <person name="Maroti G."/>
            <person name="Balint B."/>
            <person name="Kovacs A.T."/>
        </authorList>
    </citation>
    <scope>NUCLEOTIDE SEQUENCE [LARGE SCALE GENOMIC DNA]</scope>
    <source>
        <strain evidence="7 8">M5</strain>
    </source>
</reference>
<keyword evidence="3 5" id="KW-1133">Transmembrane helix</keyword>
<evidence type="ECO:0000256" key="4">
    <source>
        <dbReference type="ARBA" id="ARBA00023136"/>
    </source>
</evidence>
<dbReference type="AlphaFoldDB" id="A0A1E4R235"/>
<feature type="transmembrane region" description="Helical" evidence="5">
    <location>
        <begin position="155"/>
        <end position="180"/>
    </location>
</feature>
<feature type="transmembrane region" description="Helical" evidence="5">
    <location>
        <begin position="51"/>
        <end position="71"/>
    </location>
</feature>
<name>A0A1E4R235_9BACI</name>
<evidence type="ECO:0000256" key="5">
    <source>
        <dbReference type="SAM" id="Phobius"/>
    </source>
</evidence>
<dbReference type="PANTHER" id="PTHR43471:SF1">
    <property type="entry name" value="ABC TRANSPORTER PERMEASE PROTEIN NOSY-RELATED"/>
    <property type="match status" value="1"/>
</dbReference>
<dbReference type="PANTHER" id="PTHR43471">
    <property type="entry name" value="ABC TRANSPORTER PERMEASE"/>
    <property type="match status" value="1"/>
</dbReference>
<dbReference type="InterPro" id="IPR013525">
    <property type="entry name" value="ABC2_TM"/>
</dbReference>
<feature type="domain" description="ABC-2 type transporter transmembrane" evidence="6">
    <location>
        <begin position="20"/>
        <end position="226"/>
    </location>
</feature>
<keyword evidence="2 5" id="KW-0812">Transmembrane</keyword>
<dbReference type="RefSeq" id="WP_069479823.1">
    <property type="nucleotide sequence ID" value="NZ_KV766182.1"/>
</dbReference>
<organism evidence="7 8">
    <name type="scientific">Lysinibacillus fusiformis</name>
    <dbReference type="NCBI Taxonomy" id="28031"/>
    <lineage>
        <taxon>Bacteria</taxon>
        <taxon>Bacillati</taxon>
        <taxon>Bacillota</taxon>
        <taxon>Bacilli</taxon>
        <taxon>Bacillales</taxon>
        <taxon>Bacillaceae</taxon>
        <taxon>Lysinibacillus</taxon>
    </lineage>
</organism>
<feature type="transmembrane region" description="Helical" evidence="5">
    <location>
        <begin position="122"/>
        <end position="143"/>
    </location>
</feature>
<evidence type="ECO:0000256" key="3">
    <source>
        <dbReference type="ARBA" id="ARBA00022989"/>
    </source>
</evidence>
<feature type="transmembrane region" description="Helical" evidence="5">
    <location>
        <begin position="21"/>
        <end position="39"/>
    </location>
</feature>
<protein>
    <submittedName>
        <fullName evidence="7">ABC transporter</fullName>
    </submittedName>
</protein>
<gene>
    <name evidence="7" type="ORF">BG258_00925</name>
</gene>
<comment type="caution">
    <text evidence="7">The sequence shown here is derived from an EMBL/GenBank/DDBJ whole genome shotgun (WGS) entry which is preliminary data.</text>
</comment>
<evidence type="ECO:0000256" key="1">
    <source>
        <dbReference type="ARBA" id="ARBA00004141"/>
    </source>
</evidence>
<dbReference type="Pfam" id="PF12698">
    <property type="entry name" value="ABC2_membrane_3"/>
    <property type="match status" value="1"/>
</dbReference>
<dbReference type="Proteomes" id="UP000094784">
    <property type="component" value="Unassembled WGS sequence"/>
</dbReference>
<feature type="transmembrane region" description="Helical" evidence="5">
    <location>
        <begin position="92"/>
        <end position="116"/>
    </location>
</feature>
<evidence type="ECO:0000313" key="8">
    <source>
        <dbReference type="Proteomes" id="UP000094784"/>
    </source>
</evidence>
<evidence type="ECO:0000256" key="2">
    <source>
        <dbReference type="ARBA" id="ARBA00022692"/>
    </source>
</evidence>
<comment type="subcellular location">
    <subcellularLocation>
        <location evidence="1">Membrane</location>
        <topology evidence="1">Multi-pass membrane protein</topology>
    </subcellularLocation>
</comment>
<evidence type="ECO:0000313" key="7">
    <source>
        <dbReference type="EMBL" id="ODV54543.1"/>
    </source>
</evidence>
<evidence type="ECO:0000259" key="6">
    <source>
        <dbReference type="Pfam" id="PF12698"/>
    </source>
</evidence>
<accession>A0A1E4R235</accession>
<dbReference type="OrthoDB" id="3182222at2"/>
<dbReference type="GO" id="GO:0016020">
    <property type="term" value="C:membrane"/>
    <property type="evidence" value="ECO:0007669"/>
    <property type="project" value="UniProtKB-SubCell"/>
</dbReference>
<sequence>MNISMTRIQAILMKDYKEFSRNYAVSSMVLLPIILAFLYNQSGASSINAFLLPINMTFSMVTAYIQCCLIAEEKEKNTLRSLMLSPASLVDILIGKSLFVLIVTMIVVAMSIFIVGYKPSNLLILAISLILSTVFYIALGTICGLFSKSIMEGSIIVLPVIIIFSFGPIALNFASTYPILKIAEWLPSSQLLQLAEALEGKYSMTDVFIPMITIVVWSLFSWFLAAFIYKKRMVD</sequence>
<feature type="transmembrane region" description="Helical" evidence="5">
    <location>
        <begin position="207"/>
        <end position="229"/>
    </location>
</feature>
<dbReference type="GO" id="GO:0140359">
    <property type="term" value="F:ABC-type transporter activity"/>
    <property type="evidence" value="ECO:0007669"/>
    <property type="project" value="InterPro"/>
</dbReference>